<keyword evidence="15 20" id="KW-0560">Oxidoreductase</keyword>
<dbReference type="GO" id="GO:0005829">
    <property type="term" value="C:cytosol"/>
    <property type="evidence" value="ECO:0007669"/>
    <property type="project" value="TreeGrafter"/>
</dbReference>
<evidence type="ECO:0000256" key="20">
    <source>
        <dbReference type="HAMAP-Rule" id="MF_00037"/>
    </source>
</evidence>
<evidence type="ECO:0000256" key="19">
    <source>
        <dbReference type="ARBA" id="ARBA00048914"/>
    </source>
</evidence>
<evidence type="ECO:0000259" key="21">
    <source>
        <dbReference type="PROSITE" id="PS51387"/>
    </source>
</evidence>
<evidence type="ECO:0000256" key="16">
    <source>
        <dbReference type="ARBA" id="ARBA00023306"/>
    </source>
</evidence>
<dbReference type="NCBIfam" id="TIGR00179">
    <property type="entry name" value="murB"/>
    <property type="match status" value="1"/>
</dbReference>
<sequence length="343" mass="37715">MTLDLQVGVPLRALNTFGVDVETMMMAQIDAIEDLPELFTAIDEIGLSWLPLGEGSNVLFVEDYDGIVVRANLKGTDWQGDHDGLARVRVGAAENWHRLVEWTLDNGMRGLENLALIPGSVGAAPVQNIGAYGVELDRFIAFVEAYDTRERRLVRLPASECGFGYRESRFKREPERWLVAAVEFDLPRDAPTVTAYAGVREEIAAQGTDGTDPRAVFDAICALRRRKLPDPAQIGNAGSFFKNPVVPGLQYAQLRDAFPDLPAWPQDGGDQVKLSAAWLIEQAGMKGHRLGDAGISERHALVVVNHGRASGRELWALAQQVRNAVEARFGVRLEPEPRVIAAR</sequence>
<keyword evidence="13 20" id="KW-0133">Cell shape</keyword>
<gene>
    <name evidence="20" type="primary">murB</name>
    <name evidence="22" type="ORF">EDC25_101176</name>
</gene>
<keyword evidence="23" id="KW-1185">Reference proteome</keyword>
<dbReference type="InterPro" id="IPR016166">
    <property type="entry name" value="FAD-bd_PCMH"/>
</dbReference>
<dbReference type="GO" id="GO:0051301">
    <property type="term" value="P:cell division"/>
    <property type="evidence" value="ECO:0007669"/>
    <property type="project" value="UniProtKB-KW"/>
</dbReference>
<dbReference type="NCBIfam" id="NF000755">
    <property type="entry name" value="PRK00046.1"/>
    <property type="match status" value="1"/>
</dbReference>
<evidence type="ECO:0000256" key="12">
    <source>
        <dbReference type="ARBA" id="ARBA00022857"/>
    </source>
</evidence>
<comment type="caution">
    <text evidence="22">The sequence shown here is derived from an EMBL/GenBank/DDBJ whole genome shotgun (WGS) entry which is preliminary data.</text>
</comment>
<feature type="active site" evidence="20">
    <location>
        <position position="336"/>
    </location>
</feature>
<keyword evidence="8 20" id="KW-0963">Cytoplasm</keyword>
<comment type="similarity">
    <text evidence="5 20">Belongs to the MurB family.</text>
</comment>
<evidence type="ECO:0000256" key="6">
    <source>
        <dbReference type="ARBA" id="ARBA00012518"/>
    </source>
</evidence>
<dbReference type="AlphaFoldDB" id="A0A4R3LM19"/>
<evidence type="ECO:0000256" key="10">
    <source>
        <dbReference type="ARBA" id="ARBA00022630"/>
    </source>
</evidence>
<dbReference type="GO" id="GO:0009252">
    <property type="term" value="P:peptidoglycan biosynthetic process"/>
    <property type="evidence" value="ECO:0007669"/>
    <property type="project" value="UniProtKB-UniRule"/>
</dbReference>
<dbReference type="Pfam" id="PF01565">
    <property type="entry name" value="FAD_binding_4"/>
    <property type="match status" value="1"/>
</dbReference>
<feature type="domain" description="FAD-binding PCMH-type" evidence="21">
    <location>
        <begin position="19"/>
        <end position="189"/>
    </location>
</feature>
<comment type="cofactor">
    <cofactor evidence="1 20">
        <name>FAD</name>
        <dbReference type="ChEBI" id="CHEBI:57692"/>
    </cofactor>
</comment>
<dbReference type="GO" id="GO:0008762">
    <property type="term" value="F:UDP-N-acetylmuramate dehydrogenase activity"/>
    <property type="evidence" value="ECO:0007669"/>
    <property type="project" value="UniProtKB-UniRule"/>
</dbReference>
<dbReference type="InterPro" id="IPR036635">
    <property type="entry name" value="MurB_C_sf"/>
</dbReference>
<evidence type="ECO:0000256" key="2">
    <source>
        <dbReference type="ARBA" id="ARBA00003921"/>
    </source>
</evidence>
<dbReference type="PROSITE" id="PS51387">
    <property type="entry name" value="FAD_PCMH"/>
    <property type="match status" value="1"/>
</dbReference>
<reference evidence="22 23" key="1">
    <citation type="submission" date="2019-03" db="EMBL/GenBank/DDBJ databases">
        <title>Genomic Encyclopedia of Type Strains, Phase IV (KMG-IV): sequencing the most valuable type-strain genomes for metagenomic binning, comparative biology and taxonomic classification.</title>
        <authorList>
            <person name="Goeker M."/>
        </authorList>
    </citation>
    <scope>NUCLEOTIDE SEQUENCE [LARGE SCALE GENOMIC DNA]</scope>
    <source>
        <strain evidence="22 23">DSM 21944</strain>
    </source>
</reference>
<dbReference type="Gene3D" id="3.30.43.10">
    <property type="entry name" value="Uridine Diphospho-n-acetylenolpyruvylglucosamine Reductase, domain 2"/>
    <property type="match status" value="1"/>
</dbReference>
<comment type="catalytic activity">
    <reaction evidence="19 20">
        <text>UDP-N-acetyl-alpha-D-muramate + NADP(+) = UDP-N-acetyl-3-O-(1-carboxyvinyl)-alpha-D-glucosamine + NADPH + H(+)</text>
        <dbReference type="Rhea" id="RHEA:12248"/>
        <dbReference type="ChEBI" id="CHEBI:15378"/>
        <dbReference type="ChEBI" id="CHEBI:57783"/>
        <dbReference type="ChEBI" id="CHEBI:58349"/>
        <dbReference type="ChEBI" id="CHEBI:68483"/>
        <dbReference type="ChEBI" id="CHEBI:70757"/>
        <dbReference type="EC" id="1.3.1.98"/>
    </reaction>
</comment>
<evidence type="ECO:0000256" key="9">
    <source>
        <dbReference type="ARBA" id="ARBA00022618"/>
    </source>
</evidence>
<keyword evidence="12 20" id="KW-0521">NADP</keyword>
<comment type="function">
    <text evidence="2 20">Cell wall formation.</text>
</comment>
<organism evidence="22 23">
    <name type="scientific">Pseudofulvimonas gallinarii</name>
    <dbReference type="NCBI Taxonomy" id="634155"/>
    <lineage>
        <taxon>Bacteria</taxon>
        <taxon>Pseudomonadati</taxon>
        <taxon>Pseudomonadota</taxon>
        <taxon>Gammaproteobacteria</taxon>
        <taxon>Lysobacterales</taxon>
        <taxon>Rhodanobacteraceae</taxon>
        <taxon>Pseudofulvimonas</taxon>
    </lineage>
</organism>
<evidence type="ECO:0000256" key="4">
    <source>
        <dbReference type="ARBA" id="ARBA00004752"/>
    </source>
</evidence>
<dbReference type="SUPFAM" id="SSF56194">
    <property type="entry name" value="Uridine diphospho-N-Acetylenolpyruvylglucosamine reductase, MurB, C-terminal domain"/>
    <property type="match status" value="1"/>
</dbReference>
<dbReference type="Pfam" id="PF02873">
    <property type="entry name" value="MurB_C"/>
    <property type="match status" value="1"/>
</dbReference>
<proteinExistence type="inferred from homology"/>
<dbReference type="OrthoDB" id="9804753at2"/>
<dbReference type="PANTHER" id="PTHR21071:SF4">
    <property type="entry name" value="UDP-N-ACETYLENOLPYRUVOYLGLUCOSAMINE REDUCTASE"/>
    <property type="match status" value="1"/>
</dbReference>
<evidence type="ECO:0000256" key="1">
    <source>
        <dbReference type="ARBA" id="ARBA00001974"/>
    </source>
</evidence>
<evidence type="ECO:0000256" key="7">
    <source>
        <dbReference type="ARBA" id="ARBA00015188"/>
    </source>
</evidence>
<keyword evidence="10 20" id="KW-0285">Flavoprotein</keyword>
<dbReference type="HAMAP" id="MF_00037">
    <property type="entry name" value="MurB"/>
    <property type="match status" value="1"/>
</dbReference>
<evidence type="ECO:0000256" key="11">
    <source>
        <dbReference type="ARBA" id="ARBA00022827"/>
    </source>
</evidence>
<dbReference type="InterPro" id="IPR011601">
    <property type="entry name" value="MurB_C"/>
</dbReference>
<name>A0A4R3LM19_9GAMM</name>
<dbReference type="Gene3D" id="3.30.465.10">
    <property type="match status" value="1"/>
</dbReference>
<comment type="subcellular location">
    <subcellularLocation>
        <location evidence="3 20">Cytoplasm</location>
    </subcellularLocation>
</comment>
<dbReference type="SUPFAM" id="SSF56176">
    <property type="entry name" value="FAD-binding/transporter-associated domain-like"/>
    <property type="match status" value="1"/>
</dbReference>
<feature type="active site" description="Proton donor" evidence="20">
    <location>
        <position position="239"/>
    </location>
</feature>
<evidence type="ECO:0000256" key="5">
    <source>
        <dbReference type="ARBA" id="ARBA00010485"/>
    </source>
</evidence>
<keyword evidence="11 20" id="KW-0274">FAD</keyword>
<dbReference type="UniPathway" id="UPA00219"/>
<dbReference type="GO" id="GO:0071555">
    <property type="term" value="P:cell wall organization"/>
    <property type="evidence" value="ECO:0007669"/>
    <property type="project" value="UniProtKB-KW"/>
</dbReference>
<evidence type="ECO:0000313" key="22">
    <source>
        <dbReference type="EMBL" id="TCT01314.1"/>
    </source>
</evidence>
<dbReference type="EC" id="1.3.1.98" evidence="6 20"/>
<evidence type="ECO:0000313" key="23">
    <source>
        <dbReference type="Proteomes" id="UP000294599"/>
    </source>
</evidence>
<accession>A0A4R3LM19</accession>
<dbReference type="NCBIfam" id="NF010478">
    <property type="entry name" value="PRK13903.1"/>
    <property type="match status" value="1"/>
</dbReference>
<keyword evidence="17 20" id="KW-0961">Cell wall biogenesis/degradation</keyword>
<dbReference type="InterPro" id="IPR006094">
    <property type="entry name" value="Oxid_FAD_bind_N"/>
</dbReference>
<evidence type="ECO:0000256" key="15">
    <source>
        <dbReference type="ARBA" id="ARBA00023002"/>
    </source>
</evidence>
<keyword evidence="16 20" id="KW-0131">Cell cycle</keyword>
<feature type="active site" evidence="20">
    <location>
        <position position="166"/>
    </location>
</feature>
<dbReference type="PANTHER" id="PTHR21071">
    <property type="entry name" value="UDP-N-ACETYLENOLPYRUVOYLGLUCOSAMINE REDUCTASE"/>
    <property type="match status" value="1"/>
</dbReference>
<keyword evidence="14 20" id="KW-0573">Peptidoglycan synthesis</keyword>
<dbReference type="InterPro" id="IPR036318">
    <property type="entry name" value="FAD-bd_PCMH-like_sf"/>
</dbReference>
<dbReference type="InterPro" id="IPR003170">
    <property type="entry name" value="MurB"/>
</dbReference>
<dbReference type="GO" id="GO:0008360">
    <property type="term" value="P:regulation of cell shape"/>
    <property type="evidence" value="ECO:0007669"/>
    <property type="project" value="UniProtKB-KW"/>
</dbReference>
<dbReference type="InterPro" id="IPR016169">
    <property type="entry name" value="FAD-bd_PCMH_sub2"/>
</dbReference>
<evidence type="ECO:0000256" key="14">
    <source>
        <dbReference type="ARBA" id="ARBA00022984"/>
    </source>
</evidence>
<evidence type="ECO:0000256" key="8">
    <source>
        <dbReference type="ARBA" id="ARBA00022490"/>
    </source>
</evidence>
<dbReference type="RefSeq" id="WP_123521772.1">
    <property type="nucleotide sequence ID" value="NZ_JBHLWF010000005.1"/>
</dbReference>
<dbReference type="InterPro" id="IPR016167">
    <property type="entry name" value="FAD-bd_PCMH_sub1"/>
</dbReference>
<evidence type="ECO:0000256" key="18">
    <source>
        <dbReference type="ARBA" id="ARBA00031026"/>
    </source>
</evidence>
<dbReference type="Gene3D" id="3.90.78.10">
    <property type="entry name" value="UDP-N-acetylenolpyruvoylglucosamine reductase, C-terminal domain"/>
    <property type="match status" value="1"/>
</dbReference>
<keyword evidence="9 20" id="KW-0132">Cell division</keyword>
<dbReference type="Proteomes" id="UP000294599">
    <property type="component" value="Unassembled WGS sequence"/>
</dbReference>
<dbReference type="EMBL" id="SMAF01000001">
    <property type="protein sequence ID" value="TCT01314.1"/>
    <property type="molecule type" value="Genomic_DNA"/>
</dbReference>
<protein>
    <recommendedName>
        <fullName evidence="7 20">UDP-N-acetylenolpyruvoylglucosamine reductase</fullName>
        <ecNumber evidence="6 20">1.3.1.98</ecNumber>
    </recommendedName>
    <alternativeName>
        <fullName evidence="18 20">UDP-N-acetylmuramate dehydrogenase</fullName>
    </alternativeName>
</protein>
<comment type="pathway">
    <text evidence="4 20">Cell wall biogenesis; peptidoglycan biosynthesis.</text>
</comment>
<evidence type="ECO:0000256" key="17">
    <source>
        <dbReference type="ARBA" id="ARBA00023316"/>
    </source>
</evidence>
<dbReference type="GO" id="GO:0071949">
    <property type="term" value="F:FAD binding"/>
    <property type="evidence" value="ECO:0007669"/>
    <property type="project" value="InterPro"/>
</dbReference>
<evidence type="ECO:0000256" key="3">
    <source>
        <dbReference type="ARBA" id="ARBA00004496"/>
    </source>
</evidence>
<evidence type="ECO:0000256" key="13">
    <source>
        <dbReference type="ARBA" id="ARBA00022960"/>
    </source>
</evidence>